<name>A0A1I0DEY9_9GAMM</name>
<evidence type="ECO:0000259" key="1">
    <source>
        <dbReference type="Pfam" id="PF01869"/>
    </source>
</evidence>
<keyword evidence="3" id="KW-1185">Reference proteome</keyword>
<accession>A0A1I0DEY9</accession>
<organism evidence="2 3">
    <name type="scientific">Thorsellia anophelis DSM 18579</name>
    <dbReference type="NCBI Taxonomy" id="1123402"/>
    <lineage>
        <taxon>Bacteria</taxon>
        <taxon>Pseudomonadati</taxon>
        <taxon>Pseudomonadota</taxon>
        <taxon>Gammaproteobacteria</taxon>
        <taxon>Enterobacterales</taxon>
        <taxon>Thorselliaceae</taxon>
        <taxon>Thorsellia</taxon>
    </lineage>
</organism>
<evidence type="ECO:0000313" key="2">
    <source>
        <dbReference type="EMBL" id="SET30302.1"/>
    </source>
</evidence>
<feature type="domain" description="ATPase BadF/BadG/BcrA/BcrD type" evidence="1">
    <location>
        <begin position="7"/>
        <end position="282"/>
    </location>
</feature>
<dbReference type="InterPro" id="IPR002731">
    <property type="entry name" value="ATPase_BadF"/>
</dbReference>
<dbReference type="OrthoDB" id="9816014at2"/>
<sequence length="303" mass="32185">MSNKGFLGVDIGGTASRWVLLNEEGIILERGQAAGTSGVMLASGNDEAFLAPLKQIQAKLNLPIASVCIGSTGITPPVSVKANNIVSSLFNLNTSLVSINNDMYVAYLSLFGFGEGHLVSAGTGSIGLHLRSQNEVIRVGGRGMLIDDAGAGTWIALSALKQVCRLMDTDPDFLSHSILSKCILDKIGTTDWDGVSRFVYGQDRGQIGILATAVAEAANSNDNLAIEILEKAAEELCRLATCLIQRTELHPIAFIGGVLSLHPLIKESINTNMKKNHPGCEIDFPKPDLPLCAAKLAIKLYNT</sequence>
<dbReference type="PANTHER" id="PTHR43190">
    <property type="entry name" value="N-ACETYL-D-GLUCOSAMINE KINASE"/>
    <property type="match status" value="1"/>
</dbReference>
<proteinExistence type="predicted"/>
<dbReference type="AlphaFoldDB" id="A0A1I0DEY9"/>
<dbReference type="Proteomes" id="UP000242642">
    <property type="component" value="Unassembled WGS sequence"/>
</dbReference>
<dbReference type="SUPFAM" id="SSF53067">
    <property type="entry name" value="Actin-like ATPase domain"/>
    <property type="match status" value="2"/>
</dbReference>
<dbReference type="InterPro" id="IPR043129">
    <property type="entry name" value="ATPase_NBD"/>
</dbReference>
<reference evidence="3" key="1">
    <citation type="submission" date="2016-10" db="EMBL/GenBank/DDBJ databases">
        <authorList>
            <person name="Varghese N."/>
            <person name="Submissions S."/>
        </authorList>
    </citation>
    <scope>NUCLEOTIDE SEQUENCE [LARGE SCALE GENOMIC DNA]</scope>
    <source>
        <strain evidence="3">DSM 18579</strain>
    </source>
</reference>
<dbReference type="Pfam" id="PF01869">
    <property type="entry name" value="BcrAD_BadFG"/>
    <property type="match status" value="1"/>
</dbReference>
<gene>
    <name evidence="2" type="ORF">SAMN02583745_01944</name>
</gene>
<protein>
    <submittedName>
        <fullName evidence="2">BadF-type ATPase</fullName>
    </submittedName>
</protein>
<dbReference type="EMBL" id="FOHV01000015">
    <property type="protein sequence ID" value="SET30302.1"/>
    <property type="molecule type" value="Genomic_DNA"/>
</dbReference>
<evidence type="ECO:0000313" key="3">
    <source>
        <dbReference type="Proteomes" id="UP000242642"/>
    </source>
</evidence>
<dbReference type="STRING" id="1123402.SAMN02583745_01944"/>
<dbReference type="RefSeq" id="WP_093320331.1">
    <property type="nucleotide sequence ID" value="NZ_FOHV01000015.1"/>
</dbReference>
<dbReference type="InterPro" id="IPR052519">
    <property type="entry name" value="Euk-type_GlcNAc_Kinase"/>
</dbReference>
<dbReference type="Gene3D" id="3.30.420.40">
    <property type="match status" value="2"/>
</dbReference>
<dbReference type="PANTHER" id="PTHR43190:SF3">
    <property type="entry name" value="N-ACETYL-D-GLUCOSAMINE KINASE"/>
    <property type="match status" value="1"/>
</dbReference>